<evidence type="ECO:0000256" key="1">
    <source>
        <dbReference type="SAM" id="MobiDB-lite"/>
    </source>
</evidence>
<reference evidence="2 3" key="1">
    <citation type="journal article" date="2020" name="ISME J.">
        <title>Uncovering the hidden diversity of litter-decomposition mechanisms in mushroom-forming fungi.</title>
        <authorList>
            <person name="Floudas D."/>
            <person name="Bentzer J."/>
            <person name="Ahren D."/>
            <person name="Johansson T."/>
            <person name="Persson P."/>
            <person name="Tunlid A."/>
        </authorList>
    </citation>
    <scope>NUCLEOTIDE SEQUENCE [LARGE SCALE GENOMIC DNA]</scope>
    <source>
        <strain evidence="2 3">CBS 291.85</strain>
    </source>
</reference>
<protein>
    <recommendedName>
        <fullName evidence="4">Polynucleotide adenylyltransferase</fullName>
    </recommendedName>
</protein>
<feature type="compositionally biased region" description="Polar residues" evidence="1">
    <location>
        <begin position="547"/>
        <end position="563"/>
    </location>
</feature>
<dbReference type="SUPFAM" id="SSF81301">
    <property type="entry name" value="Nucleotidyltransferase"/>
    <property type="match status" value="1"/>
</dbReference>
<dbReference type="InterPro" id="IPR043519">
    <property type="entry name" value="NT_sf"/>
</dbReference>
<proteinExistence type="predicted"/>
<feature type="compositionally biased region" description="Basic residues" evidence="1">
    <location>
        <begin position="1060"/>
        <end position="1071"/>
    </location>
</feature>
<dbReference type="GO" id="GO:0043634">
    <property type="term" value="P:polyadenylation-dependent ncRNA catabolic process"/>
    <property type="evidence" value="ECO:0007669"/>
    <property type="project" value="TreeGrafter"/>
</dbReference>
<evidence type="ECO:0008006" key="4">
    <source>
        <dbReference type="Google" id="ProtNLM"/>
    </source>
</evidence>
<dbReference type="Gene3D" id="1.10.1410.10">
    <property type="match status" value="1"/>
</dbReference>
<comment type="caution">
    <text evidence="2">The sequence shown here is derived from an EMBL/GenBank/DDBJ whole genome shotgun (WGS) entry which is preliminary data.</text>
</comment>
<keyword evidence="3" id="KW-1185">Reference proteome</keyword>
<feature type="region of interest" description="Disordered" evidence="1">
    <location>
        <begin position="983"/>
        <end position="1099"/>
    </location>
</feature>
<evidence type="ECO:0000313" key="3">
    <source>
        <dbReference type="Proteomes" id="UP000559256"/>
    </source>
</evidence>
<dbReference type="EMBL" id="JAACJM010000565">
    <property type="protein sequence ID" value="KAF5311261.1"/>
    <property type="molecule type" value="Genomic_DNA"/>
</dbReference>
<evidence type="ECO:0000313" key="2">
    <source>
        <dbReference type="EMBL" id="KAF5311261.1"/>
    </source>
</evidence>
<feature type="compositionally biased region" description="Basic and acidic residues" evidence="1">
    <location>
        <begin position="1021"/>
        <end position="1032"/>
    </location>
</feature>
<dbReference type="Proteomes" id="UP000559256">
    <property type="component" value="Unassembled WGS sequence"/>
</dbReference>
<dbReference type="PANTHER" id="PTHR23092">
    <property type="entry name" value="POLY(A) RNA POLYMERASE"/>
    <property type="match status" value="1"/>
</dbReference>
<dbReference type="PANTHER" id="PTHR23092:SF15">
    <property type="entry name" value="INACTIVE NON-CANONICAL POLY(A) RNA POLYMERASE PROTEIN TRF4-2-RELATED"/>
    <property type="match status" value="1"/>
</dbReference>
<feature type="compositionally biased region" description="Basic residues" evidence="1">
    <location>
        <begin position="1009"/>
        <end position="1020"/>
    </location>
</feature>
<dbReference type="SUPFAM" id="SSF81631">
    <property type="entry name" value="PAP/OAS1 substrate-binding domain"/>
    <property type="match status" value="1"/>
</dbReference>
<dbReference type="GO" id="GO:0005730">
    <property type="term" value="C:nucleolus"/>
    <property type="evidence" value="ECO:0007669"/>
    <property type="project" value="TreeGrafter"/>
</dbReference>
<name>A0A8H5ET02_9AGAR</name>
<dbReference type="InterPro" id="IPR045862">
    <property type="entry name" value="Trf4-like"/>
</dbReference>
<gene>
    <name evidence="2" type="ORF">D9758_018500</name>
</gene>
<accession>A0A8H5ET02</accession>
<dbReference type="AlphaFoldDB" id="A0A8H5ET02"/>
<dbReference type="OrthoDB" id="273917at2759"/>
<dbReference type="GO" id="GO:0031499">
    <property type="term" value="C:TRAMP complex"/>
    <property type="evidence" value="ECO:0007669"/>
    <property type="project" value="TreeGrafter"/>
</dbReference>
<feature type="compositionally biased region" description="Basic and acidic residues" evidence="1">
    <location>
        <begin position="999"/>
        <end position="1008"/>
    </location>
</feature>
<organism evidence="2 3">
    <name type="scientific">Tetrapyrgos nigripes</name>
    <dbReference type="NCBI Taxonomy" id="182062"/>
    <lineage>
        <taxon>Eukaryota</taxon>
        <taxon>Fungi</taxon>
        <taxon>Dikarya</taxon>
        <taxon>Basidiomycota</taxon>
        <taxon>Agaricomycotina</taxon>
        <taxon>Agaricomycetes</taxon>
        <taxon>Agaricomycetidae</taxon>
        <taxon>Agaricales</taxon>
        <taxon>Marasmiineae</taxon>
        <taxon>Marasmiaceae</taxon>
        <taxon>Tetrapyrgos</taxon>
    </lineage>
</organism>
<feature type="region of interest" description="Disordered" evidence="1">
    <location>
        <begin position="315"/>
        <end position="338"/>
    </location>
</feature>
<feature type="region of interest" description="Disordered" evidence="1">
    <location>
        <begin position="416"/>
        <end position="463"/>
    </location>
</feature>
<dbReference type="GO" id="GO:1990817">
    <property type="term" value="F:poly(A) RNA polymerase activity"/>
    <property type="evidence" value="ECO:0007669"/>
    <property type="project" value="InterPro"/>
</dbReference>
<sequence length="1099" mass="122775">MLDFDLSYSRLIRKQHRNTSGPVVGNFRCSRYAGRRFQSQAALSANQAQAPWLQEATDAGLLHTEILAFHKWWKKSEAEVQRHTQFLSAIRDALEDKTEIKDEVQLLTADADTRAWIDFCIEPDRCHALSGVNAFVQTDDPSGKVTLSSAESILTRVLEARYVKNVALHNVEFAAFAGYSQSSRFSEAIFTTNSSALHADVALPEESGSLGRIFFDFMDFYSKLEFKTPSLEESSLGTEEGSYWKLLNKAWTDPQNYLSHVISVPVAELQMRFRLAHKFIRPKIYQPTIGHVVSHTMNLTAVRRQKMTERKLLPEAFGSSAEDSSLADVDSQGRSEDQEWAELEAYLRSVEDSNQRGSSLASGISDVDTWTEEHHRRQDVIDQEFHRSLMQGQEGKREQKQSKGWSVVNEEIALTAKLKTPTIPPGDSDDNGNRPSPPAPSQSPIISLYDPNSDSSRPPTDLPIKQLYLVPQPHPSYQVITQFMDQETKAKANKASLNEIGISDSTTTAHAVPSDTAGHEEPSDTGDNVEQPAVSEAVEESLAPGQAGNSSGEPVETSQSEVPMSTAGEVVSDSTVQTATSKTVDGVDPFALDEKKTQAPVEVQPNVSEAVRESLVLGQPESLVTSDNVTVGIKRPFITRSKESTVREKPYPRGAVKDFTKDDTEYVAPWTKLHFDIAQFFHYVRPTPKEQFAYSKLTDRLKRTLQAVKSDGAESKIAMDIDINFDFGSAKLPVSKKIRLMYKAIKAMKREGLISEVADKDLVPWARVPVINCETTLDLGSVSVDITFRGNYDSSSVTIIFEFFNKMPALRPLLMVLKQFLLMRKLHKPFEGGLGSYPLMCMIISFLQVNYNRRPQDYIDEPFKNRSLGVLLKDFLFYYGSQFPYSKSGCIRRIKLSRFAILCPVEGVDAGRATRAMPTIKCVFMEAYETLSQLPDDGLSSVVQINQKVVNYRANLEEVKDRSTRITGQKLVLDDEGNVVREPDVEAVPRRQSAVKDSTPLEDKEIPSWKRKVQRKLARKRAQEGEEVESHLSFRVGASERSPEAGGVSKRDTDDEGKPKPKRPSKRRRSPKNSAVTTPISEELPKAAPSDAGNWVITD</sequence>
<dbReference type="GO" id="GO:0031123">
    <property type="term" value="P:RNA 3'-end processing"/>
    <property type="evidence" value="ECO:0007669"/>
    <property type="project" value="TreeGrafter"/>
</dbReference>
<feature type="compositionally biased region" description="Basic and acidic residues" evidence="1">
    <location>
        <begin position="1049"/>
        <end position="1059"/>
    </location>
</feature>
<dbReference type="GO" id="GO:0003729">
    <property type="term" value="F:mRNA binding"/>
    <property type="evidence" value="ECO:0007669"/>
    <property type="project" value="TreeGrafter"/>
</dbReference>
<feature type="region of interest" description="Disordered" evidence="1">
    <location>
        <begin position="497"/>
        <end position="580"/>
    </location>
</feature>